<evidence type="ECO:0000313" key="9">
    <source>
        <dbReference type="EMBL" id="MFD3274690.1"/>
    </source>
</evidence>
<evidence type="ECO:0000256" key="8">
    <source>
        <dbReference type="SAM" id="Coils"/>
    </source>
</evidence>
<evidence type="ECO:0000256" key="5">
    <source>
        <dbReference type="ARBA" id="ARBA00022692"/>
    </source>
</evidence>
<sequence>MKNKVLFLLFVCTASFGQQKTLSSSEFWQIVQNYHPIVKQTVIEIKKSDAQLLISRGAFDPVIQHYSTQKTLDGKNYIDYHAPALSIPTWYGIELNAGIENIQGARLDPSQTMGQTSYLGIQIPLAKNLVMDKRRAALQQAKIMQKMALQDQRKELNALLLEAMESYFSWQRSHQALMVVETNYKKATDRLAFVKKSVELGDRPAIDTLEALTQKQSFENQLYAKILEFNNARLAVSAFLWSAENNPVDLPEQVIPAQNNEAGLLANFDLNLESLVEKATQNHPEINAYRLKLDALGIEKKLKFQSLLPKLDVSYNHLSKGGPSLYGASFLENNYKYGLKFELPLRLSEGRGAYQQAKLKLEEEQLNLNQKSLQVAIKVRSYYKQFESLKQQIRTQEAAVANYQSLVRAEESRFELGESSLFLINSREVKALEAAEKLIDLKTYFLKTTVSLQAYAGILSETSGL</sequence>
<dbReference type="InterPro" id="IPR003423">
    <property type="entry name" value="OMP_efflux"/>
</dbReference>
<evidence type="ECO:0000256" key="1">
    <source>
        <dbReference type="ARBA" id="ARBA00004442"/>
    </source>
</evidence>
<keyword evidence="4" id="KW-1134">Transmembrane beta strand</keyword>
<evidence type="ECO:0000256" key="2">
    <source>
        <dbReference type="ARBA" id="ARBA00007613"/>
    </source>
</evidence>
<evidence type="ECO:0000256" key="7">
    <source>
        <dbReference type="ARBA" id="ARBA00023237"/>
    </source>
</evidence>
<evidence type="ECO:0000313" key="10">
    <source>
        <dbReference type="Proteomes" id="UP001598114"/>
    </source>
</evidence>
<comment type="subcellular location">
    <subcellularLocation>
        <location evidence="1">Cell outer membrane</location>
    </subcellularLocation>
</comment>
<keyword evidence="10" id="KW-1185">Reference proteome</keyword>
<evidence type="ECO:0000256" key="3">
    <source>
        <dbReference type="ARBA" id="ARBA00022448"/>
    </source>
</evidence>
<name>A0ABW6CY29_9BACT</name>
<dbReference type="SUPFAM" id="SSF56954">
    <property type="entry name" value="Outer membrane efflux proteins (OEP)"/>
    <property type="match status" value="1"/>
</dbReference>
<reference evidence="9 10" key="1">
    <citation type="submission" date="2024-03" db="EMBL/GenBank/DDBJ databases">
        <title>Aquirufa genome sequencing.</title>
        <authorList>
            <person name="Pitt A."/>
            <person name="Hahn M.W."/>
        </authorList>
    </citation>
    <scope>NUCLEOTIDE SEQUENCE [LARGE SCALE GENOMIC DNA]</scope>
    <source>
        <strain evidence="9 10">PLAD-142S6K</strain>
    </source>
</reference>
<evidence type="ECO:0000256" key="6">
    <source>
        <dbReference type="ARBA" id="ARBA00023136"/>
    </source>
</evidence>
<dbReference type="RefSeq" id="WP_377974141.1">
    <property type="nucleotide sequence ID" value="NZ_JBBKYA010000001.1"/>
</dbReference>
<proteinExistence type="inferred from homology"/>
<dbReference type="PANTHER" id="PTHR30026:SF20">
    <property type="entry name" value="OUTER MEMBRANE PROTEIN TOLC"/>
    <property type="match status" value="1"/>
</dbReference>
<keyword evidence="3" id="KW-0813">Transport</keyword>
<comment type="caution">
    <text evidence="9">The sequence shown here is derived from an EMBL/GenBank/DDBJ whole genome shotgun (WGS) entry which is preliminary data.</text>
</comment>
<organism evidence="9 10">
    <name type="scientific">Aquirufa echingensis</name>
    <dbReference type="NCBI Taxonomy" id="3096516"/>
    <lineage>
        <taxon>Bacteria</taxon>
        <taxon>Pseudomonadati</taxon>
        <taxon>Bacteroidota</taxon>
        <taxon>Cytophagia</taxon>
        <taxon>Cytophagales</taxon>
        <taxon>Flectobacillaceae</taxon>
        <taxon>Aquirufa</taxon>
    </lineage>
</organism>
<keyword evidence="5" id="KW-0812">Transmembrane</keyword>
<dbReference type="Gene3D" id="1.20.1600.10">
    <property type="entry name" value="Outer membrane efflux proteins (OEP)"/>
    <property type="match status" value="1"/>
</dbReference>
<dbReference type="Proteomes" id="UP001598114">
    <property type="component" value="Unassembled WGS sequence"/>
</dbReference>
<gene>
    <name evidence="9" type="ORF">SKC38_00440</name>
</gene>
<dbReference type="Pfam" id="PF02321">
    <property type="entry name" value="OEP"/>
    <property type="match status" value="1"/>
</dbReference>
<dbReference type="EMBL" id="JBBKYA010000001">
    <property type="protein sequence ID" value="MFD3274690.1"/>
    <property type="molecule type" value="Genomic_DNA"/>
</dbReference>
<protein>
    <submittedName>
        <fullName evidence="9">TolC family protein</fullName>
    </submittedName>
</protein>
<comment type="similarity">
    <text evidence="2">Belongs to the outer membrane factor (OMF) (TC 1.B.17) family.</text>
</comment>
<feature type="coiled-coil region" evidence="8">
    <location>
        <begin position="354"/>
        <end position="406"/>
    </location>
</feature>
<keyword evidence="7" id="KW-0998">Cell outer membrane</keyword>
<evidence type="ECO:0000256" key="4">
    <source>
        <dbReference type="ARBA" id="ARBA00022452"/>
    </source>
</evidence>
<keyword evidence="8" id="KW-0175">Coiled coil</keyword>
<accession>A0ABW6CY29</accession>
<dbReference type="PANTHER" id="PTHR30026">
    <property type="entry name" value="OUTER MEMBRANE PROTEIN TOLC"/>
    <property type="match status" value="1"/>
</dbReference>
<dbReference type="InterPro" id="IPR051906">
    <property type="entry name" value="TolC-like"/>
</dbReference>
<keyword evidence="6" id="KW-0472">Membrane</keyword>